<feature type="compositionally biased region" description="Low complexity" evidence="4">
    <location>
        <begin position="528"/>
        <end position="538"/>
    </location>
</feature>
<keyword evidence="1" id="KW-0433">Leucine-rich repeat</keyword>
<dbReference type="OrthoDB" id="265458at2759"/>
<gene>
    <name evidence="5" type="ORF">TM35_000341180</name>
</gene>
<dbReference type="InterPro" id="IPR001611">
    <property type="entry name" value="Leu-rich_rpt"/>
</dbReference>
<dbReference type="RefSeq" id="XP_028879572.1">
    <property type="nucleotide sequence ID" value="XM_029029016.1"/>
</dbReference>
<evidence type="ECO:0000313" key="6">
    <source>
        <dbReference type="Proteomes" id="UP000192257"/>
    </source>
</evidence>
<evidence type="ECO:0000313" key="5">
    <source>
        <dbReference type="EMBL" id="ORC85506.1"/>
    </source>
</evidence>
<dbReference type="PROSITE" id="PS51450">
    <property type="entry name" value="LRR"/>
    <property type="match status" value="1"/>
</dbReference>
<dbReference type="EMBL" id="NBCO01000034">
    <property type="protein sequence ID" value="ORC85506.1"/>
    <property type="molecule type" value="Genomic_DNA"/>
</dbReference>
<evidence type="ECO:0008006" key="7">
    <source>
        <dbReference type="Google" id="ProtNLM"/>
    </source>
</evidence>
<proteinExistence type="predicted"/>
<evidence type="ECO:0000256" key="1">
    <source>
        <dbReference type="ARBA" id="ARBA00022614"/>
    </source>
</evidence>
<comment type="caution">
    <text evidence="5">The sequence shown here is derived from an EMBL/GenBank/DDBJ whole genome shotgun (WGS) entry which is preliminary data.</text>
</comment>
<evidence type="ECO:0000256" key="3">
    <source>
        <dbReference type="SAM" id="Coils"/>
    </source>
</evidence>
<dbReference type="Gene3D" id="3.80.10.10">
    <property type="entry name" value="Ribonuclease Inhibitor"/>
    <property type="match status" value="1"/>
</dbReference>
<organism evidence="5 6">
    <name type="scientific">Trypanosoma theileri</name>
    <dbReference type="NCBI Taxonomy" id="67003"/>
    <lineage>
        <taxon>Eukaryota</taxon>
        <taxon>Discoba</taxon>
        <taxon>Euglenozoa</taxon>
        <taxon>Kinetoplastea</taxon>
        <taxon>Metakinetoplastina</taxon>
        <taxon>Trypanosomatida</taxon>
        <taxon>Trypanosomatidae</taxon>
        <taxon>Trypanosoma</taxon>
    </lineage>
</organism>
<dbReference type="Proteomes" id="UP000192257">
    <property type="component" value="Unassembled WGS sequence"/>
</dbReference>
<feature type="coiled-coil region" evidence="3">
    <location>
        <begin position="197"/>
        <end position="224"/>
    </location>
</feature>
<dbReference type="GeneID" id="39988796"/>
<dbReference type="SUPFAM" id="SSF52058">
    <property type="entry name" value="L domain-like"/>
    <property type="match status" value="1"/>
</dbReference>
<feature type="compositionally biased region" description="Low complexity" evidence="4">
    <location>
        <begin position="501"/>
        <end position="519"/>
    </location>
</feature>
<name>A0A1X0NLC1_9TRYP</name>
<feature type="region of interest" description="Disordered" evidence="4">
    <location>
        <begin position="382"/>
        <end position="452"/>
    </location>
</feature>
<feature type="compositionally biased region" description="Polar residues" evidence="4">
    <location>
        <begin position="382"/>
        <end position="403"/>
    </location>
</feature>
<accession>A0A1X0NLC1</accession>
<dbReference type="AlphaFoldDB" id="A0A1X0NLC1"/>
<keyword evidence="3" id="KW-0175">Coiled coil</keyword>
<protein>
    <recommendedName>
        <fullName evidence="7">Leucine-rich repeat protein (LRRP)</fullName>
    </recommendedName>
</protein>
<feature type="region of interest" description="Disordered" evidence="4">
    <location>
        <begin position="493"/>
        <end position="568"/>
    </location>
</feature>
<sequence>MNGGRFHVQGQRISSFQGIKNSTTDHVIIDLRDNCLQSFEHFGTHPKLVELQLQNNRIDTFMGLTRQPRLAVINLKGNPIASHPWYRIMLLLTVGFSITIIDGVAVSQEERDMARAMGPDAALAVSYGWRLEPADRSPEEYHQIIDECKASRRRSVAHKEFLRTITHVLQECESDSVILSTKYSNSGIKCDYDALTVERLSVRVKQLEGLLSETKETLAAQQRKWREAVEVGCVEGLTGAELRCAESILFVDGIYLRTNVMTFDNHGCNEGVRVCLKMESSLLVFLSFMSRRRLVELFLDDIEVRHHRRNSLRIEGKYGAVFDISFEDSQILWSVYKLFYLRRGIPVPLLKLSDSKNVDATLIKDKRMVMVRDNFENSSNWSNHSVDNNMGSSKVSIPQIKNTSKTRKTSYGLDSFKFGTPYSESPPPVNKNKRTDEQQELPQEENISQEKISDTMAIEFPSSSIPTNDADVKVLDVGVGFSKITASSLCNVEPTDGNHESSVSSCRRMSSSQQRTQPPSRVPRRRCSSVSVPVVPRRLSSRIETPTTPRDLDTIGTSTQSPPNPTRFDIARFRIADSDSDSDSAS</sequence>
<dbReference type="InterPro" id="IPR032675">
    <property type="entry name" value="LRR_dom_sf"/>
</dbReference>
<dbReference type="PANTHER" id="PTHR18849">
    <property type="entry name" value="LEUCINE RICH REPEAT PROTEIN"/>
    <property type="match status" value="1"/>
</dbReference>
<dbReference type="VEuPathDB" id="TriTrypDB:TM35_000341180"/>
<keyword evidence="2" id="KW-0677">Repeat</keyword>
<evidence type="ECO:0000256" key="4">
    <source>
        <dbReference type="SAM" id="MobiDB-lite"/>
    </source>
</evidence>
<keyword evidence="6" id="KW-1185">Reference proteome</keyword>
<evidence type="ECO:0000256" key="2">
    <source>
        <dbReference type="ARBA" id="ARBA00022737"/>
    </source>
</evidence>
<reference evidence="5 6" key="1">
    <citation type="submission" date="2017-03" db="EMBL/GenBank/DDBJ databases">
        <title>An alternative strategy for trypanosome survival in the mammalian bloodstream revealed through genome and transcriptome analysis of the ubiquitous bovine parasite Trypanosoma (Megatrypanum) theileri.</title>
        <authorList>
            <person name="Kelly S."/>
            <person name="Ivens A."/>
            <person name="Mott A."/>
            <person name="O'Neill E."/>
            <person name="Emms D."/>
            <person name="Macleod O."/>
            <person name="Voorheis P."/>
            <person name="Matthews J."/>
            <person name="Matthews K."/>
            <person name="Carrington M."/>
        </authorList>
    </citation>
    <scope>NUCLEOTIDE SEQUENCE [LARGE SCALE GENOMIC DNA]</scope>
    <source>
        <strain evidence="5">Edinburgh</strain>
    </source>
</reference>
<dbReference type="PANTHER" id="PTHR18849:SF0">
    <property type="entry name" value="CILIA- AND FLAGELLA-ASSOCIATED PROTEIN 410-RELATED"/>
    <property type="match status" value="1"/>
</dbReference>